<gene>
    <name evidence="2" type="ORF">C3731_15520</name>
</gene>
<evidence type="ECO:0000313" key="3">
    <source>
        <dbReference type="Proteomes" id="UP000238493"/>
    </source>
</evidence>
<keyword evidence="1" id="KW-0812">Transmembrane</keyword>
<protein>
    <submittedName>
        <fullName evidence="2">Uncharacterized protein</fullName>
    </submittedName>
</protein>
<feature type="transmembrane region" description="Helical" evidence="1">
    <location>
        <begin position="96"/>
        <end position="118"/>
    </location>
</feature>
<evidence type="ECO:0000313" key="2">
    <source>
        <dbReference type="EMBL" id="PQA72639.1"/>
    </source>
</evidence>
<reference evidence="2 3" key="1">
    <citation type="submission" date="2018-02" db="EMBL/GenBank/DDBJ databases">
        <title>Draft genome sequence of Ochrobactrum oryzae found in Brazil.</title>
        <authorList>
            <person name="Cerdeira L."/>
            <person name="Andrade F."/>
            <person name="Zacariotto T."/>
            <person name="Barbosa B."/>
            <person name="Santos S."/>
            <person name="Cassetari V."/>
            <person name="Lincopan N."/>
        </authorList>
    </citation>
    <scope>NUCLEOTIDE SEQUENCE [LARGE SCALE GENOMIC DNA]</scope>
    <source>
        <strain evidence="2 3">OA447</strain>
    </source>
</reference>
<keyword evidence="1" id="KW-1133">Transmembrane helix</keyword>
<dbReference type="Proteomes" id="UP000238493">
    <property type="component" value="Unassembled WGS sequence"/>
</dbReference>
<keyword evidence="1" id="KW-0472">Membrane</keyword>
<accession>A0A2S7IXA1</accession>
<proteinExistence type="predicted"/>
<organism evidence="2 3">
    <name type="scientific">Brucella oryzae</name>
    <dbReference type="NCBI Taxonomy" id="335286"/>
    <lineage>
        <taxon>Bacteria</taxon>
        <taxon>Pseudomonadati</taxon>
        <taxon>Pseudomonadota</taxon>
        <taxon>Alphaproteobacteria</taxon>
        <taxon>Hyphomicrobiales</taxon>
        <taxon>Brucellaceae</taxon>
        <taxon>Brucella/Ochrobactrum group</taxon>
        <taxon>Brucella</taxon>
    </lineage>
</organism>
<dbReference type="OrthoDB" id="8453938at2"/>
<name>A0A2S7IXA1_9HYPH</name>
<dbReference type="EMBL" id="PTRC01000026">
    <property type="protein sequence ID" value="PQA72639.1"/>
    <property type="molecule type" value="Genomic_DNA"/>
</dbReference>
<keyword evidence="3" id="KW-1185">Reference proteome</keyword>
<evidence type="ECO:0000256" key="1">
    <source>
        <dbReference type="SAM" id="Phobius"/>
    </source>
</evidence>
<comment type="caution">
    <text evidence="2">The sequence shown here is derived from an EMBL/GenBank/DDBJ whole genome shotgun (WGS) entry which is preliminary data.</text>
</comment>
<sequence>MRISPAHQTRSSSNNGPGFWLVALVGLVIWTVLMWFAYYVSDAVIVWVSGNGPALAETGKSLIGKEATALLDVFKLDQVAGSGIGLLHSLLVPALWIIWAIGAIAILFLRSLLARIIAIRGSPPR</sequence>
<dbReference type="RefSeq" id="WP_104756539.1">
    <property type="nucleotide sequence ID" value="NZ_JBHEEO010000017.1"/>
</dbReference>
<feature type="transmembrane region" description="Helical" evidence="1">
    <location>
        <begin position="20"/>
        <end position="40"/>
    </location>
</feature>
<dbReference type="AlphaFoldDB" id="A0A2S7IXA1"/>